<dbReference type="Proteomes" id="UP000241964">
    <property type="component" value="Unassembled WGS sequence"/>
</dbReference>
<keyword evidence="3" id="KW-0732">Signal</keyword>
<dbReference type="InterPro" id="IPR011990">
    <property type="entry name" value="TPR-like_helical_dom_sf"/>
</dbReference>
<keyword evidence="9" id="KW-1185">Reference proteome</keyword>
<evidence type="ECO:0000259" key="6">
    <source>
        <dbReference type="Pfam" id="PF07980"/>
    </source>
</evidence>
<evidence type="ECO:0000256" key="3">
    <source>
        <dbReference type="ARBA" id="ARBA00022729"/>
    </source>
</evidence>
<dbReference type="CDD" id="cd08977">
    <property type="entry name" value="SusD"/>
    <property type="match status" value="1"/>
</dbReference>
<dbReference type="GO" id="GO:0009279">
    <property type="term" value="C:cell outer membrane"/>
    <property type="evidence" value="ECO:0007669"/>
    <property type="project" value="UniProtKB-SubCell"/>
</dbReference>
<keyword evidence="4" id="KW-0472">Membrane</keyword>
<feature type="domain" description="RagB/SusD" evidence="6">
    <location>
        <begin position="276"/>
        <end position="595"/>
    </location>
</feature>
<dbReference type="EMBL" id="PYAS01000001">
    <property type="protein sequence ID" value="PSL34045.1"/>
    <property type="molecule type" value="Genomic_DNA"/>
</dbReference>
<organism evidence="8 9">
    <name type="scientific">Dyadobacter jiangsuensis</name>
    <dbReference type="NCBI Taxonomy" id="1591085"/>
    <lineage>
        <taxon>Bacteria</taxon>
        <taxon>Pseudomonadati</taxon>
        <taxon>Bacteroidota</taxon>
        <taxon>Cytophagia</taxon>
        <taxon>Cytophagales</taxon>
        <taxon>Spirosomataceae</taxon>
        <taxon>Dyadobacter</taxon>
    </lineage>
</organism>
<evidence type="ECO:0000256" key="2">
    <source>
        <dbReference type="ARBA" id="ARBA00006275"/>
    </source>
</evidence>
<accession>A0A2P8GJ98</accession>
<evidence type="ECO:0000256" key="1">
    <source>
        <dbReference type="ARBA" id="ARBA00004442"/>
    </source>
</evidence>
<dbReference type="Pfam" id="PF14322">
    <property type="entry name" value="SusD-like_3"/>
    <property type="match status" value="1"/>
</dbReference>
<feature type="domain" description="SusD-like N-terminal" evidence="7">
    <location>
        <begin position="97"/>
        <end position="231"/>
    </location>
</feature>
<evidence type="ECO:0000259" key="7">
    <source>
        <dbReference type="Pfam" id="PF14322"/>
    </source>
</evidence>
<dbReference type="InterPro" id="IPR033985">
    <property type="entry name" value="SusD-like_N"/>
</dbReference>
<evidence type="ECO:0000256" key="4">
    <source>
        <dbReference type="ARBA" id="ARBA00023136"/>
    </source>
</evidence>
<gene>
    <name evidence="8" type="ORF">CLV60_101414</name>
</gene>
<dbReference type="InterPro" id="IPR012944">
    <property type="entry name" value="SusD_RagB_dom"/>
</dbReference>
<dbReference type="OrthoDB" id="5694214at2"/>
<protein>
    <submittedName>
        <fullName evidence="8">Putative outer membrane starch-binding protein</fullName>
    </submittedName>
</protein>
<reference evidence="8 9" key="1">
    <citation type="submission" date="2018-03" db="EMBL/GenBank/DDBJ databases">
        <title>Genomic Encyclopedia of Archaeal and Bacterial Type Strains, Phase II (KMG-II): from individual species to whole genera.</title>
        <authorList>
            <person name="Goeker M."/>
        </authorList>
    </citation>
    <scope>NUCLEOTIDE SEQUENCE [LARGE SCALE GENOMIC DNA]</scope>
    <source>
        <strain evidence="8 9">DSM 29057</strain>
    </source>
</reference>
<dbReference type="Pfam" id="PF07980">
    <property type="entry name" value="SusD_RagB"/>
    <property type="match status" value="1"/>
</dbReference>
<dbReference type="PROSITE" id="PS51257">
    <property type="entry name" value="PROKAR_LIPOPROTEIN"/>
    <property type="match status" value="1"/>
</dbReference>
<keyword evidence="5" id="KW-0998">Cell outer membrane</keyword>
<dbReference type="RefSeq" id="WP_106593705.1">
    <property type="nucleotide sequence ID" value="NZ_PYAS01000001.1"/>
</dbReference>
<evidence type="ECO:0000313" key="8">
    <source>
        <dbReference type="EMBL" id="PSL34045.1"/>
    </source>
</evidence>
<evidence type="ECO:0000256" key="5">
    <source>
        <dbReference type="ARBA" id="ARBA00023237"/>
    </source>
</evidence>
<dbReference type="AlphaFoldDB" id="A0A2P8GJ98"/>
<name>A0A2P8GJ98_9BACT</name>
<evidence type="ECO:0000313" key="9">
    <source>
        <dbReference type="Proteomes" id="UP000241964"/>
    </source>
</evidence>
<proteinExistence type="inferred from homology"/>
<sequence>MRFPVHIFKRKVCQFGIPALSLLALSACEPDLLDTSPYGSISSNTMWTTDNLTDLGMTGVYNGLRLGISTSSASGRELYHFDRMGMSGQQRDGDAFMNGTATVGNGNVSSVWSELYEGVHRANDAIKNLTEKSPSSPEKKARYMAEAKFLRAYYYFRLNQLFKGVPIYLEPVQLEEITKGRETEAKVWEQVVKDLTEAINEPALPNKYAKGNAAFGHVTKGAAYALRGKAYMYTKQWDLAIADFEKVKAAGYALFSGAGADSYRLLFKQANEQSDEAIFSIQHMGVSGYGSTTQFFCGTRSSTGSCWNTYLISPNVVDLYENKDGSKFNWDAIIPGYNAMPVAKREVYFLRNNLTATEIAAMTAKGLDMSLYLPTGNEERVMKAYENRDPRLQANVITPYASYNGTTPVVSRWPYRVANGLPIADLRTDTGNLFYYLHRKFVYEGAPGVEIENRTYGATDFPLIRYADVLLMWAEALNEKGNTAGAVALVNEVRTRAGVALLNSNAATTVAGQADLRERIRNERRAEFVNEGIDYFDELRWGTLKETVFYTGNGVKQIWGTVVVPYVWSGDFLNTWPIPQSEIERNGNLQQNPGWMN</sequence>
<dbReference type="Gene3D" id="1.25.40.390">
    <property type="match status" value="1"/>
</dbReference>
<dbReference type="SUPFAM" id="SSF48452">
    <property type="entry name" value="TPR-like"/>
    <property type="match status" value="1"/>
</dbReference>
<comment type="similarity">
    <text evidence="2">Belongs to the SusD family.</text>
</comment>
<comment type="subcellular location">
    <subcellularLocation>
        <location evidence="1">Cell outer membrane</location>
    </subcellularLocation>
</comment>
<comment type="caution">
    <text evidence="8">The sequence shown here is derived from an EMBL/GenBank/DDBJ whole genome shotgun (WGS) entry which is preliminary data.</text>
</comment>